<dbReference type="InterPro" id="IPR000432">
    <property type="entry name" value="DNA_mismatch_repair_MutS_C"/>
</dbReference>
<organism evidence="6 7">
    <name type="scientific">Rhizophagus clarus</name>
    <dbReference type="NCBI Taxonomy" id="94130"/>
    <lineage>
        <taxon>Eukaryota</taxon>
        <taxon>Fungi</taxon>
        <taxon>Fungi incertae sedis</taxon>
        <taxon>Mucoromycota</taxon>
        <taxon>Glomeromycotina</taxon>
        <taxon>Glomeromycetes</taxon>
        <taxon>Glomerales</taxon>
        <taxon>Glomeraceae</taxon>
        <taxon>Rhizophagus</taxon>
    </lineage>
</organism>
<dbReference type="GO" id="GO:0005634">
    <property type="term" value="C:nucleus"/>
    <property type="evidence" value="ECO:0007669"/>
    <property type="project" value="TreeGrafter"/>
</dbReference>
<dbReference type="Pfam" id="PF05192">
    <property type="entry name" value="MutS_III"/>
    <property type="match status" value="1"/>
</dbReference>
<dbReference type="PANTHER" id="PTHR11361">
    <property type="entry name" value="DNA MISMATCH REPAIR PROTEIN MUTS FAMILY MEMBER"/>
    <property type="match status" value="1"/>
</dbReference>
<dbReference type="InterPro" id="IPR007696">
    <property type="entry name" value="DNA_mismatch_repair_MutS_core"/>
</dbReference>
<gene>
    <name evidence="6" type="ORF">RclHR1_11840002</name>
</gene>
<dbReference type="GO" id="GO:0051026">
    <property type="term" value="P:chiasma assembly"/>
    <property type="evidence" value="ECO:0007669"/>
    <property type="project" value="TreeGrafter"/>
</dbReference>
<dbReference type="SMART" id="SM00534">
    <property type="entry name" value="MUTSac"/>
    <property type="match status" value="1"/>
</dbReference>
<proteinExistence type="inferred from homology"/>
<dbReference type="AlphaFoldDB" id="A0A2Z6QHP2"/>
<dbReference type="Proteomes" id="UP000247702">
    <property type="component" value="Unassembled WGS sequence"/>
</dbReference>
<dbReference type="PROSITE" id="PS00486">
    <property type="entry name" value="DNA_MISMATCH_REPAIR_2"/>
    <property type="match status" value="1"/>
</dbReference>
<feature type="domain" description="DNA mismatch repair proteins mutS family" evidence="5">
    <location>
        <begin position="893"/>
        <end position="909"/>
    </location>
</feature>
<dbReference type="Gene3D" id="1.10.1420.10">
    <property type="match status" value="1"/>
</dbReference>
<keyword evidence="7" id="KW-1185">Reference proteome</keyword>
<keyword evidence="3" id="KW-0067">ATP-binding</keyword>
<accession>A0A2Z6QHP2</accession>
<dbReference type="SUPFAM" id="SSF48334">
    <property type="entry name" value="DNA repair protein MutS, domain III"/>
    <property type="match status" value="1"/>
</dbReference>
<dbReference type="GO" id="GO:0006298">
    <property type="term" value="P:mismatch repair"/>
    <property type="evidence" value="ECO:0007669"/>
    <property type="project" value="InterPro"/>
</dbReference>
<dbReference type="InterPro" id="IPR036187">
    <property type="entry name" value="DNA_mismatch_repair_MutS_sf"/>
</dbReference>
<dbReference type="Gene3D" id="3.40.50.300">
    <property type="entry name" value="P-loop containing nucleotide triphosphate hydrolases"/>
    <property type="match status" value="1"/>
</dbReference>
<evidence type="ECO:0000256" key="2">
    <source>
        <dbReference type="ARBA" id="ARBA00022741"/>
    </source>
</evidence>
<evidence type="ECO:0000259" key="5">
    <source>
        <dbReference type="PROSITE" id="PS00486"/>
    </source>
</evidence>
<dbReference type="SMART" id="SM00533">
    <property type="entry name" value="MUTSd"/>
    <property type="match status" value="1"/>
</dbReference>
<sequence>MSDTCKNSNEELFQSNNKTKQYESIIQNERDFSPKFLENATVQHENFKPETFENVTSNIINENNNNIVSKKNSVKSLQFVNVSTHFKAMEEMEINETLNDNISRLNFNNLSTEFFKSNHTQSKNESSNISLSYSLRSTPKTFIINDMGDRNKFSSRSSVDSRVSAPSWTIGSNSNFPIDFDNQTSKQAKSCRKNNEDNRGVTFMSDLNHERVSEERMQTAQFDERGPNFNNEKIIMAVNHRNRKLGCAYYNLETSKLYLMEDIDETFPYDLLNLLRFQILPTVIIANSNADDDFIEILKTQDDSISVEPELIIRPSTEFLYTSAKTKLLSVHFGEYNHVTSKFESSKRETYLQLSCIVNMESVETICCAGALISYISRAKITEGMPEDQPIEISQIEQFSLKRFLHINADALCSLQIFEDESHPNMHMQSRSKEGLSLFGILNNTRTLSGKQLLKQWFLRPTLDLSIIDERHRTIECFLQTDNLEYSGQLVSYLKNIKNIPKIIDNIKGNLNIKDWQSLLQFAFYCLEIRNIVREVNHNGNIQIFTKVMETLIVDDLKDIGSYINVVIDFDESVKENRVVVKAHIDEELDHMKRTYDGLDDFLSEVAREISTTIPSEFALTLNVIYFPQLGYLITVPLKPEWKEEEDFKIDGLYYQFSTATTVYYKNNRMKELDEYLGDIHGLIVDREIEIMQKFQDHILEYASLLLNATAVCAELDCLLSLAESARKFKYCRPHLVNENILEIVKGRHPLQELCVDIFVANDTKIAGGNGIIANENDSPNTSTSSAYKSIMLLSGANYSGKSIYLKQVALITYMAHIGSFVPADSATIGLTDKIFTRVQTRETVSKVNYKYNTNRLKFYSSIFIHHSSKIQSAFMIDLQQISIALRNSTSRSLLIFDEFGKGTGSNDGAGLFCGVIEHLLGRGRDCPKVIAATHFHEIFENDLLPQVLPISLATMEIMRDDEKEELTFLYRLVPGRSTTSWGTFCAAFAGVPSHIVKRASHLSQLFARYEFIPPSFGDDHERRTYATCEQVARRFVHLDFNGQNSEFENFLEWVSRECE</sequence>
<evidence type="ECO:0000256" key="1">
    <source>
        <dbReference type="ARBA" id="ARBA00006271"/>
    </source>
</evidence>
<dbReference type="PANTHER" id="PTHR11361:SF20">
    <property type="entry name" value="MUTS PROTEIN HOMOLOG 5"/>
    <property type="match status" value="1"/>
</dbReference>
<keyword evidence="2" id="KW-0547">Nucleotide-binding</keyword>
<dbReference type="CDD" id="cd03281">
    <property type="entry name" value="ABC_MSH5_euk"/>
    <property type="match status" value="1"/>
</dbReference>
<evidence type="ECO:0000313" key="6">
    <source>
        <dbReference type="EMBL" id="GBB85279.1"/>
    </source>
</evidence>
<dbReference type="InterPro" id="IPR027417">
    <property type="entry name" value="P-loop_NTPase"/>
</dbReference>
<comment type="similarity">
    <text evidence="1">Belongs to the DNA mismatch repair MutS family.</text>
</comment>
<keyword evidence="4" id="KW-0238">DNA-binding</keyword>
<evidence type="ECO:0000256" key="4">
    <source>
        <dbReference type="ARBA" id="ARBA00023125"/>
    </source>
</evidence>
<evidence type="ECO:0000256" key="3">
    <source>
        <dbReference type="ARBA" id="ARBA00022840"/>
    </source>
</evidence>
<dbReference type="SUPFAM" id="SSF52540">
    <property type="entry name" value="P-loop containing nucleoside triphosphate hydrolases"/>
    <property type="match status" value="1"/>
</dbReference>
<dbReference type="EMBL" id="BEXD01000207">
    <property type="protein sequence ID" value="GBB85279.1"/>
    <property type="molecule type" value="Genomic_DNA"/>
</dbReference>
<dbReference type="Pfam" id="PF00488">
    <property type="entry name" value="MutS_V"/>
    <property type="match status" value="2"/>
</dbReference>
<dbReference type="STRING" id="94130.A0A2Z6QHP2"/>
<dbReference type="GO" id="GO:0005524">
    <property type="term" value="F:ATP binding"/>
    <property type="evidence" value="ECO:0007669"/>
    <property type="project" value="UniProtKB-KW"/>
</dbReference>
<dbReference type="InterPro" id="IPR045076">
    <property type="entry name" value="MutS"/>
</dbReference>
<dbReference type="GO" id="GO:0030983">
    <property type="term" value="F:mismatched DNA binding"/>
    <property type="evidence" value="ECO:0007669"/>
    <property type="project" value="InterPro"/>
</dbReference>
<protein>
    <recommendedName>
        <fullName evidence="5">DNA mismatch repair proteins mutS family domain-containing protein</fullName>
    </recommendedName>
</protein>
<name>A0A2Z6QHP2_9GLOM</name>
<dbReference type="GO" id="GO:0140664">
    <property type="term" value="F:ATP-dependent DNA damage sensor activity"/>
    <property type="evidence" value="ECO:0007669"/>
    <property type="project" value="InterPro"/>
</dbReference>
<evidence type="ECO:0000313" key="7">
    <source>
        <dbReference type="Proteomes" id="UP000247702"/>
    </source>
</evidence>
<comment type="caution">
    <text evidence="6">The sequence shown here is derived from an EMBL/GenBank/DDBJ whole genome shotgun (WGS) entry which is preliminary data.</text>
</comment>
<reference evidence="6 7" key="1">
    <citation type="submission" date="2017-11" db="EMBL/GenBank/DDBJ databases">
        <title>The genome of Rhizophagus clarus HR1 reveals common genetic basis of auxotrophy among arbuscular mycorrhizal fungi.</title>
        <authorList>
            <person name="Kobayashi Y."/>
        </authorList>
    </citation>
    <scope>NUCLEOTIDE SEQUENCE [LARGE SCALE GENOMIC DNA]</scope>
    <source>
        <strain evidence="6 7">HR1</strain>
    </source>
</reference>